<reference evidence="3 4" key="1">
    <citation type="journal article" date="2014" name="Int. J. Syst. Evol. Microbiol.">
        <title>Phaeodactylibacter xiamenensis gen. nov., sp. nov., a member of the family Saprospiraceae isolated from the marine alga Phaeodactylum tricornutum.</title>
        <authorList>
            <person name="Chen Z.Jr."/>
            <person name="Lei X."/>
            <person name="Lai Q."/>
            <person name="Li Y."/>
            <person name="Zhang B."/>
            <person name="Zhang J."/>
            <person name="Zhang H."/>
            <person name="Yang L."/>
            <person name="Zheng W."/>
            <person name="Tian Y."/>
            <person name="Yu Z."/>
            <person name="Xu H.Jr."/>
            <person name="Zheng T."/>
        </authorList>
    </citation>
    <scope>NUCLEOTIDE SEQUENCE [LARGE SCALE GENOMIC DNA]</scope>
    <source>
        <strain evidence="3 4">KD52</strain>
    </source>
</reference>
<dbReference type="InterPro" id="IPR011042">
    <property type="entry name" value="6-blade_b-propeller_TolB-like"/>
</dbReference>
<dbReference type="EMBL" id="JPOS01000004">
    <property type="protein sequence ID" value="KGE89537.1"/>
    <property type="molecule type" value="Genomic_DNA"/>
</dbReference>
<dbReference type="STRING" id="1524460.IX84_01815"/>
<feature type="chain" id="PRO_5001940215" description="Bacterial surface antigen (D15) domain-containing protein" evidence="2">
    <location>
        <begin position="29"/>
        <end position="1177"/>
    </location>
</feature>
<evidence type="ECO:0000256" key="1">
    <source>
        <dbReference type="SAM" id="MobiDB-lite"/>
    </source>
</evidence>
<dbReference type="OrthoDB" id="9760276at2"/>
<name>A0A098SF08_9BACT</name>
<evidence type="ECO:0000256" key="2">
    <source>
        <dbReference type="SAM" id="SignalP"/>
    </source>
</evidence>
<dbReference type="SUPFAM" id="SSF82171">
    <property type="entry name" value="DPP6 N-terminal domain-like"/>
    <property type="match status" value="1"/>
</dbReference>
<comment type="caution">
    <text evidence="3">The sequence shown here is derived from an EMBL/GenBank/DDBJ whole genome shotgun (WGS) entry which is preliminary data.</text>
</comment>
<sequence length="1177" mass="135721">MRPNRIFHMRTYLLSLLCLLLSATVVNAQGIQVEFGKNRVQYHDDFAEWSQYESDNFVTYWYGEGRFIGQAVVQLAEYDFQEIQNVLEHRINEKIQIIVYTDLTDVKQSNIGSEDTFVNNAGQTKIVGNKVFVYFDGNHRNLRKQVREGIASVYLNAMLFGSNIQEIVQNAVMMNLPVWFKEGLVGYVGERWNTDLDNQLRDYILSDEFEGFELLAERDPKLAGHSLWHFIGQQYGKSQVSNLLYLTRINRSIENGFLYVLGMPYERVGLDWAVFYKDRYSVEEQRRDTLSSAPLAIKNKRNLPVTRAKISPDGRQVAYIINEIGKHQIYLYDIAKGTSDRIFKGGFRNAFQATDYNYPIIDWNPNGQEIAILYEKRDVAYLRIHNVRTGKHTEEPLSSEYQRVYSMSYVNPITMVFSATVRGHSDIFLYYTNTRQTQRITNDFWDDLDATYVEIDNRRGILFASNRQDTLLKQEKLDSILPIDDFDLFYYDLEDRSEELVRITNTPYANEREPMAVDTSWFSYLSDASGIYNRASGYLEEYIHHYDQLIQLEDGSEIRLHVDSAMTSLDSTLIDTIIIEPVIKKRAVTQPNTNYHRNILRQDNARRTNRAVQLVLENGQHQLHLFQPAPSDAISSAAETGFQQQRSAEVKKATVIEPKKKQQAPPSSRQKPVMSILTESDRVSVDTVRVDQSRRDTGKVDIDNYLFQSEFDDEESEPTVIIVQEPENENEPEQVRIITSDRQLSDVMNRPGLRTKKPYEFRSSKIIPYRLEFRTDFVTTQLDNSLLFDGLNSFAANPDGFNLPNPGILLKANFKDLFEDYEFEGGVRVPTTFNGTEYFVTFKDKKRRLDRQYAIYRRNQQFSSESLSFVPSRREVNILLGQYGVRYPLDIFRSLRATGTLRRDRVTQLATERSSLQVPTTSEQRAGLRLEYVFDNTLDVALNIKNGSRYKIFVEGVKKFDLGFTDGVSFDLARGAMGIVGFDARHYQRFLKHSVIALRAAGATSFGSERMVYFLGGVDNWLFNSFNNEIPIPAAGQDIAFQALATNMRGFDLNIRNGSSYLLSNIELRMPIFKYFSKRVRSQFFRNFQLVGFFDVGTAWEGNDPYSEENPLNTSVVDNSGLVSVRVNYFRDPIVAGYGAGVRAMLFGYFVRVDYAWGIETRVVQDPMFYLSIGTDF</sequence>
<feature type="signal peptide" evidence="2">
    <location>
        <begin position="1"/>
        <end position="28"/>
    </location>
</feature>
<protein>
    <recommendedName>
        <fullName evidence="5">Bacterial surface antigen (D15) domain-containing protein</fullName>
    </recommendedName>
</protein>
<evidence type="ECO:0008006" key="5">
    <source>
        <dbReference type="Google" id="ProtNLM"/>
    </source>
</evidence>
<dbReference type="Gene3D" id="2.40.160.50">
    <property type="entry name" value="membrane protein fhac: a member of the omp85/tpsb transporter family"/>
    <property type="match status" value="1"/>
</dbReference>
<evidence type="ECO:0000313" key="4">
    <source>
        <dbReference type="Proteomes" id="UP000029736"/>
    </source>
</evidence>
<keyword evidence="4" id="KW-1185">Reference proteome</keyword>
<evidence type="ECO:0000313" key="3">
    <source>
        <dbReference type="EMBL" id="KGE89537.1"/>
    </source>
</evidence>
<dbReference type="AlphaFoldDB" id="A0A098SF08"/>
<proteinExistence type="predicted"/>
<gene>
    <name evidence="3" type="ORF">IX84_01815</name>
</gene>
<feature type="region of interest" description="Disordered" evidence="1">
    <location>
        <begin position="643"/>
        <end position="673"/>
    </location>
</feature>
<accession>A0A098SF08</accession>
<keyword evidence="2" id="KW-0732">Signal</keyword>
<feature type="compositionally biased region" description="Basic and acidic residues" evidence="1">
    <location>
        <begin position="648"/>
        <end position="660"/>
    </location>
</feature>
<dbReference type="Proteomes" id="UP000029736">
    <property type="component" value="Unassembled WGS sequence"/>
</dbReference>
<dbReference type="Gene3D" id="2.120.10.30">
    <property type="entry name" value="TolB, C-terminal domain"/>
    <property type="match status" value="1"/>
</dbReference>
<organism evidence="3 4">
    <name type="scientific">Phaeodactylibacter xiamenensis</name>
    <dbReference type="NCBI Taxonomy" id="1524460"/>
    <lineage>
        <taxon>Bacteria</taxon>
        <taxon>Pseudomonadati</taxon>
        <taxon>Bacteroidota</taxon>
        <taxon>Saprospiria</taxon>
        <taxon>Saprospirales</taxon>
        <taxon>Haliscomenobacteraceae</taxon>
        <taxon>Phaeodactylibacter</taxon>
    </lineage>
</organism>